<dbReference type="Pfam" id="PF13439">
    <property type="entry name" value="Glyco_transf_4"/>
    <property type="match status" value="1"/>
</dbReference>
<feature type="domain" description="Glycosyltransferase subfamily 4-like N-terminal" evidence="4">
    <location>
        <begin position="17"/>
        <end position="180"/>
    </location>
</feature>
<dbReference type="CDD" id="cd03801">
    <property type="entry name" value="GT4_PimA-like"/>
    <property type="match status" value="1"/>
</dbReference>
<dbReference type="InterPro" id="IPR001296">
    <property type="entry name" value="Glyco_trans_1"/>
</dbReference>
<dbReference type="InterPro" id="IPR028098">
    <property type="entry name" value="Glyco_trans_4-like_N"/>
</dbReference>
<evidence type="ECO:0008006" key="7">
    <source>
        <dbReference type="Google" id="ProtNLM"/>
    </source>
</evidence>
<dbReference type="EMBL" id="CP009245">
    <property type="protein sequence ID" value="APT85597.1"/>
    <property type="molecule type" value="Genomic_DNA"/>
</dbReference>
<protein>
    <recommendedName>
        <fullName evidence="7">Glycosyl transferase</fullName>
    </recommendedName>
</protein>
<dbReference type="AlphaFoldDB" id="A0A1L7CIB4"/>
<dbReference type="InterPro" id="IPR050194">
    <property type="entry name" value="Glycosyltransferase_grp1"/>
</dbReference>
<dbReference type="PANTHER" id="PTHR45947:SF3">
    <property type="entry name" value="SULFOQUINOVOSYL TRANSFERASE SQD2"/>
    <property type="match status" value="1"/>
</dbReference>
<evidence type="ECO:0000259" key="3">
    <source>
        <dbReference type="Pfam" id="PF00534"/>
    </source>
</evidence>
<dbReference type="Proteomes" id="UP000185478">
    <property type="component" value="Chromosome"/>
</dbReference>
<sequence>MKVVVMSWRDSQHPEGGGSERYVEAVAEYLARAGHDVVIRTARYTGSMRTSRRHGVTYSRAGGAFTVYPRGLMALAMGRMGIGPLRGMDAIIDVHNGIPFFATLVADCPVVLLSHHCHKEQWPVAGKVLGRIGWMLESKVSPRVHRNNQWVTVSIPSADELIELGVPAANITIIRNGCDPLPAAEVVAPATHDVHLVTLARLVPHKQLEHALDVVARLDRETDFHGRVTLDVVGAGWWEDKLRARADDLGLGCCVHFHGHVSEEYKHALLERSRVHLMPSAKEGWGITVMEAAQHGVPTIGYRAAKGLQDSIDHERTGLLADDFDQFYAHTVRVLQDDELRCRLGAAARDKAAGLNWTATGASMETVLKQSIVRG</sequence>
<name>A0A1L7CIB4_9CORY</name>
<dbReference type="GO" id="GO:1901137">
    <property type="term" value="P:carbohydrate derivative biosynthetic process"/>
    <property type="evidence" value="ECO:0007669"/>
    <property type="project" value="UniProtKB-ARBA"/>
</dbReference>
<organism evidence="5 6">
    <name type="scientific">Corynebacterium aquilae DSM 44791</name>
    <dbReference type="NCBI Taxonomy" id="1431546"/>
    <lineage>
        <taxon>Bacteria</taxon>
        <taxon>Bacillati</taxon>
        <taxon>Actinomycetota</taxon>
        <taxon>Actinomycetes</taxon>
        <taxon>Mycobacteriales</taxon>
        <taxon>Corynebacteriaceae</taxon>
        <taxon>Corynebacterium</taxon>
    </lineage>
</organism>
<evidence type="ECO:0000256" key="1">
    <source>
        <dbReference type="ARBA" id="ARBA00022676"/>
    </source>
</evidence>
<dbReference type="GO" id="GO:1903509">
    <property type="term" value="P:liposaccharide metabolic process"/>
    <property type="evidence" value="ECO:0007669"/>
    <property type="project" value="UniProtKB-ARBA"/>
</dbReference>
<dbReference type="SUPFAM" id="SSF53756">
    <property type="entry name" value="UDP-Glycosyltransferase/glycogen phosphorylase"/>
    <property type="match status" value="1"/>
</dbReference>
<keyword evidence="1" id="KW-0328">Glycosyltransferase</keyword>
<dbReference type="Gene3D" id="3.40.50.2000">
    <property type="entry name" value="Glycogen Phosphorylase B"/>
    <property type="match status" value="2"/>
</dbReference>
<dbReference type="Pfam" id="PF00534">
    <property type="entry name" value="Glycos_transf_1"/>
    <property type="match status" value="1"/>
</dbReference>
<dbReference type="GO" id="GO:0016758">
    <property type="term" value="F:hexosyltransferase activity"/>
    <property type="evidence" value="ECO:0007669"/>
    <property type="project" value="TreeGrafter"/>
</dbReference>
<reference evidence="5 6" key="1">
    <citation type="submission" date="2014-08" db="EMBL/GenBank/DDBJ databases">
        <title>Complete genome sequence of Corynebacterium aquilae S-613T(T) (=DSM 44791(T)), isolated from the choana of a healthy golden eagle.</title>
        <authorList>
            <person name="Ruckert C."/>
            <person name="Albersmeier A."/>
            <person name="Winkler A."/>
            <person name="Kalinowski J."/>
        </authorList>
    </citation>
    <scope>NUCLEOTIDE SEQUENCE [LARGE SCALE GENOMIC DNA]</scope>
    <source>
        <strain evidence="5 6">S-613</strain>
    </source>
</reference>
<accession>A0A1L7CIB4</accession>
<evidence type="ECO:0000256" key="2">
    <source>
        <dbReference type="ARBA" id="ARBA00022679"/>
    </source>
</evidence>
<feature type="domain" description="Glycosyl transferase family 1" evidence="3">
    <location>
        <begin position="195"/>
        <end position="350"/>
    </location>
</feature>
<evidence type="ECO:0000259" key="4">
    <source>
        <dbReference type="Pfam" id="PF13439"/>
    </source>
</evidence>
<dbReference type="STRING" id="1431546.CAQU_11730"/>
<evidence type="ECO:0000313" key="5">
    <source>
        <dbReference type="EMBL" id="APT85597.1"/>
    </source>
</evidence>
<evidence type="ECO:0000313" key="6">
    <source>
        <dbReference type="Proteomes" id="UP000185478"/>
    </source>
</evidence>
<dbReference type="KEGG" id="caqu:CAQU_11730"/>
<gene>
    <name evidence="5" type="ORF">CAQU_11730</name>
</gene>
<dbReference type="PANTHER" id="PTHR45947">
    <property type="entry name" value="SULFOQUINOVOSYL TRANSFERASE SQD2"/>
    <property type="match status" value="1"/>
</dbReference>
<keyword evidence="6" id="KW-1185">Reference proteome</keyword>
<keyword evidence="2" id="KW-0808">Transferase</keyword>
<proteinExistence type="predicted"/>
<dbReference type="OrthoDB" id="9806887at2"/>